<evidence type="ECO:0000256" key="3">
    <source>
        <dbReference type="ARBA" id="ARBA00006432"/>
    </source>
</evidence>
<dbReference type="GO" id="GO:0004467">
    <property type="term" value="F:long-chain fatty acid-CoA ligase activity"/>
    <property type="evidence" value="ECO:0007669"/>
    <property type="project" value="UniProtKB-EC"/>
</dbReference>
<evidence type="ECO:0000256" key="6">
    <source>
        <dbReference type="ARBA" id="ARBA00026121"/>
    </source>
</evidence>
<dbReference type="PANTHER" id="PTHR43767">
    <property type="entry name" value="LONG-CHAIN-FATTY-ACID--COA LIGASE"/>
    <property type="match status" value="1"/>
</dbReference>
<accession>A0A3D8MFE4</accession>
<sequence length="519" mass="56406">MLAELSQYQNLNHFLNRAFERHSQRPAFSCLGQTLTFGQIDQKASDLAAYFQSLGLQPGDRIAIQLPNLIQYPIAVYAALRAGLIIVNTNPLYTPREMLHQFNDSGAKAIVILEDLVEKLEGILPQTGIEHIVVTRATDLLFADTSASPGLGVAFNQALALGGAVPLTPAESQLDDLAALQYTGGTTGVSKGAQLTHRNLIANAIQTADVLGDCCREAKEVFVCPLPLYHIYAFLVSTVIFASRGNHSILIPNPRDISGSIEALRPHRITGFAGLNTLFVGLCSSPEFKQLDFSQFRLTISGGTALTSTAAELWQSITGCMVCEGYGLSETSPVLALNQPGDQQIGSVGRAVENTDIQFWDDNDQPVADGQAGQLVAKGPQVMKGYWQMPEETAKALTAEGYFKTGDVGLRLPDGRIKIIDRLKDMIIVSGFNVYPNEVEEVLVKHPTVLEAAVIGEADERSGEKVIAYVTPRGEANEATLIEFCRQQLTGYKVPKTVRIVEELPKSSVGKILRRELRK</sequence>
<organism evidence="11 12">
    <name type="scientific">Alteromonas aestuariivivens</name>
    <dbReference type="NCBI Taxonomy" id="1938339"/>
    <lineage>
        <taxon>Bacteria</taxon>
        <taxon>Pseudomonadati</taxon>
        <taxon>Pseudomonadota</taxon>
        <taxon>Gammaproteobacteria</taxon>
        <taxon>Alteromonadales</taxon>
        <taxon>Alteromonadaceae</taxon>
        <taxon>Alteromonas/Salinimonas group</taxon>
        <taxon>Alteromonas</taxon>
    </lineage>
</organism>
<comment type="similarity">
    <text evidence="3">Belongs to the ATP-dependent AMP-binding enzyme family.</text>
</comment>
<dbReference type="PROSITE" id="PS00455">
    <property type="entry name" value="AMP_BINDING"/>
    <property type="match status" value="1"/>
</dbReference>
<keyword evidence="12" id="KW-1185">Reference proteome</keyword>
<dbReference type="Proteomes" id="UP000256561">
    <property type="component" value="Unassembled WGS sequence"/>
</dbReference>
<evidence type="ECO:0000256" key="5">
    <source>
        <dbReference type="ARBA" id="ARBA00023136"/>
    </source>
</evidence>
<evidence type="ECO:0000313" key="11">
    <source>
        <dbReference type="EMBL" id="RDV28918.1"/>
    </source>
</evidence>
<dbReference type="CDD" id="cd05936">
    <property type="entry name" value="FC-FACS_FadD_like"/>
    <property type="match status" value="1"/>
</dbReference>
<dbReference type="InterPro" id="IPR042099">
    <property type="entry name" value="ANL_N_sf"/>
</dbReference>
<evidence type="ECO:0000256" key="4">
    <source>
        <dbReference type="ARBA" id="ARBA00022598"/>
    </source>
</evidence>
<name>A0A3D8MFE4_9ALTE</name>
<dbReference type="InterPro" id="IPR000873">
    <property type="entry name" value="AMP-dep_synth/lig_dom"/>
</dbReference>
<dbReference type="RefSeq" id="WP_115591209.1">
    <property type="nucleotide sequence ID" value="NZ_QRHA01000001.1"/>
</dbReference>
<dbReference type="Pfam" id="PF13193">
    <property type="entry name" value="AMP-binding_C"/>
    <property type="match status" value="1"/>
</dbReference>
<dbReference type="FunFam" id="3.30.300.30:FF:000008">
    <property type="entry name" value="2,3-dihydroxybenzoate-AMP ligase"/>
    <property type="match status" value="1"/>
</dbReference>
<feature type="domain" description="AMP-binding enzyme C-terminal" evidence="10">
    <location>
        <begin position="438"/>
        <end position="511"/>
    </location>
</feature>
<evidence type="ECO:0000313" key="12">
    <source>
        <dbReference type="Proteomes" id="UP000256561"/>
    </source>
</evidence>
<evidence type="ECO:0000256" key="2">
    <source>
        <dbReference type="ARBA" id="ARBA00005005"/>
    </source>
</evidence>
<protein>
    <recommendedName>
        <fullName evidence="7">Long-chain-fatty-acid--CoA ligase</fullName>
        <ecNumber evidence="6">6.2.1.3</ecNumber>
    </recommendedName>
    <alternativeName>
        <fullName evidence="8">Long-chain acyl-CoA synthetase</fullName>
    </alternativeName>
</protein>
<dbReference type="EMBL" id="QRHA01000001">
    <property type="protein sequence ID" value="RDV28918.1"/>
    <property type="molecule type" value="Genomic_DNA"/>
</dbReference>
<dbReference type="PANTHER" id="PTHR43767:SF8">
    <property type="entry name" value="LONG-CHAIN-FATTY-ACID--COA LIGASE"/>
    <property type="match status" value="1"/>
</dbReference>
<evidence type="ECO:0000259" key="10">
    <source>
        <dbReference type="Pfam" id="PF13193"/>
    </source>
</evidence>
<dbReference type="GO" id="GO:0016020">
    <property type="term" value="C:membrane"/>
    <property type="evidence" value="ECO:0007669"/>
    <property type="project" value="UniProtKB-SubCell"/>
</dbReference>
<reference evidence="12" key="1">
    <citation type="submission" date="2018-08" db="EMBL/GenBank/DDBJ databases">
        <authorList>
            <person name="Zhang J."/>
            <person name="Du Z.-J."/>
        </authorList>
    </citation>
    <scope>NUCLEOTIDE SEQUENCE [LARGE SCALE GENOMIC DNA]</scope>
    <source>
        <strain evidence="12">KCTC 52655</strain>
    </source>
</reference>
<comment type="caution">
    <text evidence="11">The sequence shown here is derived from an EMBL/GenBank/DDBJ whole genome shotgun (WGS) entry which is preliminary data.</text>
</comment>
<feature type="domain" description="AMP-dependent synthetase/ligase" evidence="9">
    <location>
        <begin position="17"/>
        <end position="387"/>
    </location>
</feature>
<evidence type="ECO:0000256" key="7">
    <source>
        <dbReference type="ARBA" id="ARBA00039545"/>
    </source>
</evidence>
<comment type="subcellular location">
    <subcellularLocation>
        <location evidence="1">Membrane</location>
        <topology evidence="1">Peripheral membrane protein</topology>
    </subcellularLocation>
</comment>
<comment type="pathway">
    <text evidence="2">Lipid metabolism; fatty acid beta-oxidation.</text>
</comment>
<dbReference type="SUPFAM" id="SSF56801">
    <property type="entry name" value="Acetyl-CoA synthetase-like"/>
    <property type="match status" value="1"/>
</dbReference>
<evidence type="ECO:0000256" key="8">
    <source>
        <dbReference type="ARBA" id="ARBA00042773"/>
    </source>
</evidence>
<proteinExistence type="inferred from homology"/>
<dbReference type="InterPro" id="IPR025110">
    <property type="entry name" value="AMP-bd_C"/>
</dbReference>
<dbReference type="AlphaFoldDB" id="A0A3D8MFE4"/>
<gene>
    <name evidence="11" type="ORF">DXV75_00145</name>
</gene>
<evidence type="ECO:0000256" key="1">
    <source>
        <dbReference type="ARBA" id="ARBA00004170"/>
    </source>
</evidence>
<keyword evidence="4 11" id="KW-0436">Ligase</keyword>
<dbReference type="InterPro" id="IPR045851">
    <property type="entry name" value="AMP-bd_C_sf"/>
</dbReference>
<dbReference type="OrthoDB" id="9803968at2"/>
<dbReference type="InterPro" id="IPR050237">
    <property type="entry name" value="ATP-dep_AMP-bd_enzyme"/>
</dbReference>
<dbReference type="Pfam" id="PF00501">
    <property type="entry name" value="AMP-binding"/>
    <property type="match status" value="1"/>
</dbReference>
<evidence type="ECO:0000259" key="9">
    <source>
        <dbReference type="Pfam" id="PF00501"/>
    </source>
</evidence>
<dbReference type="EC" id="6.2.1.3" evidence="6"/>
<dbReference type="Gene3D" id="3.40.50.12780">
    <property type="entry name" value="N-terminal domain of ligase-like"/>
    <property type="match status" value="1"/>
</dbReference>
<dbReference type="Gene3D" id="3.30.300.30">
    <property type="match status" value="1"/>
</dbReference>
<keyword evidence="5" id="KW-0472">Membrane</keyword>
<dbReference type="InterPro" id="IPR020845">
    <property type="entry name" value="AMP-binding_CS"/>
</dbReference>